<evidence type="ECO:0000256" key="8">
    <source>
        <dbReference type="ARBA" id="ARBA00047918"/>
    </source>
</evidence>
<dbReference type="Pfam" id="PF20656">
    <property type="entry name" value="MS_N"/>
    <property type="match status" value="1"/>
</dbReference>
<dbReference type="AlphaFoldDB" id="A0A1E4TU34"/>
<dbReference type="UniPathway" id="UPA00703">
    <property type="reaction ID" value="UER00720"/>
</dbReference>
<comment type="subcellular location">
    <subcellularLocation>
        <location evidence="1">Peroxisome</location>
    </subcellularLocation>
</comment>
<evidence type="ECO:0000313" key="15">
    <source>
        <dbReference type="Proteomes" id="UP000094236"/>
    </source>
</evidence>
<comment type="pathway">
    <text evidence="10">Carbohydrate metabolism; glyoxylate cycle; (S)-malate from isocitrate: step 2/2.</text>
</comment>
<evidence type="ECO:0000313" key="14">
    <source>
        <dbReference type="EMBL" id="ODV95256.1"/>
    </source>
</evidence>
<keyword evidence="7" id="KW-0576">Peroxisome</keyword>
<evidence type="ECO:0000256" key="3">
    <source>
        <dbReference type="ARBA" id="ARBA00012636"/>
    </source>
</evidence>
<dbReference type="GO" id="GO:0006099">
    <property type="term" value="P:tricarboxylic acid cycle"/>
    <property type="evidence" value="ECO:0007669"/>
    <property type="project" value="UniProtKB-KW"/>
</dbReference>
<dbReference type="InterPro" id="IPR048356">
    <property type="entry name" value="MS_N"/>
</dbReference>
<feature type="domain" description="Malate synthase C-terminal" evidence="13">
    <location>
        <begin position="428"/>
        <end position="545"/>
    </location>
</feature>
<dbReference type="PANTHER" id="PTHR42902:SF1">
    <property type="entry name" value="MALATE SYNTHASE 1-RELATED"/>
    <property type="match status" value="1"/>
</dbReference>
<reference evidence="15" key="1">
    <citation type="submission" date="2016-05" db="EMBL/GenBank/DDBJ databases">
        <title>Comparative genomics of biotechnologically important yeasts.</title>
        <authorList>
            <consortium name="DOE Joint Genome Institute"/>
            <person name="Riley R."/>
            <person name="Haridas S."/>
            <person name="Wolfe K.H."/>
            <person name="Lopes M.R."/>
            <person name="Hittinger C.T."/>
            <person name="Goker M."/>
            <person name="Salamov A."/>
            <person name="Wisecaver J."/>
            <person name="Long T.M."/>
            <person name="Aerts A.L."/>
            <person name="Barry K."/>
            <person name="Choi C."/>
            <person name="Clum A."/>
            <person name="Coughlan A.Y."/>
            <person name="Deshpande S."/>
            <person name="Douglass A.P."/>
            <person name="Hanson S.J."/>
            <person name="Klenk H.-P."/>
            <person name="Labutti K."/>
            <person name="Lapidus A."/>
            <person name="Lindquist E."/>
            <person name="Lipzen A."/>
            <person name="Meier-Kolthoff J.P."/>
            <person name="Ohm R.A."/>
            <person name="Otillar R.P."/>
            <person name="Pangilinan J."/>
            <person name="Peng Y."/>
            <person name="Rokas A."/>
            <person name="Rosa C.A."/>
            <person name="Scheuner C."/>
            <person name="Sibirny A.A."/>
            <person name="Slot J.C."/>
            <person name="Stielow J.B."/>
            <person name="Sun H."/>
            <person name="Kurtzman C.P."/>
            <person name="Blackwell M."/>
            <person name="Grigoriev I.V."/>
            <person name="Jeffries T.W."/>
        </authorList>
    </citation>
    <scope>NUCLEOTIDE SEQUENCE [LARGE SCALE GENOMIC DNA]</scope>
    <source>
        <strain evidence="15">NRRL Y-2460</strain>
    </source>
</reference>
<proteinExistence type="inferred from homology"/>
<feature type="domain" description="Malate synthase TIM barrel" evidence="11">
    <location>
        <begin position="177"/>
        <end position="421"/>
    </location>
</feature>
<dbReference type="PANTHER" id="PTHR42902">
    <property type="entry name" value="MALATE SYNTHASE"/>
    <property type="match status" value="1"/>
</dbReference>
<dbReference type="Pfam" id="PF01274">
    <property type="entry name" value="MS_TIM-barrel"/>
    <property type="match status" value="1"/>
</dbReference>
<dbReference type="FunFam" id="3.20.20.360:FF:000001">
    <property type="entry name" value="Malate synthase"/>
    <property type="match status" value="1"/>
</dbReference>
<sequence>MTLTYGSLDGVKILGEIDNAPRYSSSSTTPADILTKDAVKFVTLLHRSFNGTRKQLLANRQLIQERLDNGGKLSFLPETAYIREDLTWKCKPPAPGLVDRRSEITGPPERKMIVNALNTNVLTYMTDFEDSCSPTWENMIYGQVNLYDAIRSQVDFTLESTGKSYKVNKENGRHVPTLIVRPRGWHMVDKHILIDDEPISASILDFGLYFFHNAKELVKNGTGPYFYLPKMEHHLEAKLWNDIFNVAQDCIAIPRGTISATVLIETIPASYQMDEILYQLRDHSAGLNCGRWDYIFSTIKRFRNDPNHILPDRGQVTMKVTFMSNYVKRLIKICHKRGVHAMGGMAAQIPIKTDKVKNDQAMANVEADKLREALAGHDGTWVAHPALAPIANSVFNKHMPTPNQIHYIPATPDITEEELVDTRIPGGKITTDGIKINLYIGLNYMEAWLQGSGCVPINNLMEDAATAEVSRLQLWSWAKHHVKLEDSGETVTAALINKYIDEEVAELGKSRSNNKYAIAADLLKKEISGESPLSEFLTTPLYDHILTISKEVDLKNLK</sequence>
<protein>
    <recommendedName>
        <fullName evidence="3 10">Malate synthase</fullName>
        <ecNumber evidence="3 10">2.3.3.9</ecNumber>
    </recommendedName>
</protein>
<dbReference type="STRING" id="669874.A0A1E4TU34"/>
<dbReference type="EMBL" id="KV454014">
    <property type="protein sequence ID" value="ODV95256.1"/>
    <property type="molecule type" value="Genomic_DNA"/>
</dbReference>
<dbReference type="InterPro" id="IPR001465">
    <property type="entry name" value="Malate_synthase_TIM"/>
</dbReference>
<dbReference type="Pfam" id="PF20659">
    <property type="entry name" value="MS_C"/>
    <property type="match status" value="1"/>
</dbReference>
<dbReference type="InterPro" id="IPR006252">
    <property type="entry name" value="Malate_synthA"/>
</dbReference>
<dbReference type="Proteomes" id="UP000094236">
    <property type="component" value="Unassembled WGS sequence"/>
</dbReference>
<keyword evidence="4 10" id="KW-0329">Glyoxylate bypass</keyword>
<evidence type="ECO:0000256" key="4">
    <source>
        <dbReference type="ARBA" id="ARBA00022435"/>
    </source>
</evidence>
<dbReference type="GO" id="GO:0006097">
    <property type="term" value="P:glyoxylate cycle"/>
    <property type="evidence" value="ECO:0007669"/>
    <property type="project" value="UniProtKB-UniPathway"/>
</dbReference>
<evidence type="ECO:0000256" key="7">
    <source>
        <dbReference type="ARBA" id="ARBA00023140"/>
    </source>
</evidence>
<dbReference type="InterPro" id="IPR046363">
    <property type="entry name" value="MS_N_TIM-barrel_dom"/>
</dbReference>
<dbReference type="OrthoDB" id="186072at2759"/>
<evidence type="ECO:0000259" key="13">
    <source>
        <dbReference type="Pfam" id="PF20659"/>
    </source>
</evidence>
<feature type="domain" description="Malate synthase N-terminal" evidence="12">
    <location>
        <begin position="26"/>
        <end position="81"/>
    </location>
</feature>
<dbReference type="InterPro" id="IPR048355">
    <property type="entry name" value="MS_C"/>
</dbReference>
<dbReference type="SUPFAM" id="SSF51645">
    <property type="entry name" value="Malate synthase G"/>
    <property type="match status" value="1"/>
</dbReference>
<keyword evidence="6 10" id="KW-0808">Transferase</keyword>
<evidence type="ECO:0000256" key="5">
    <source>
        <dbReference type="ARBA" id="ARBA00022532"/>
    </source>
</evidence>
<keyword evidence="5 10" id="KW-0816">Tricarboxylic acid cycle</keyword>
<dbReference type="GO" id="GO:0005782">
    <property type="term" value="C:peroxisomal matrix"/>
    <property type="evidence" value="ECO:0007669"/>
    <property type="project" value="TreeGrafter"/>
</dbReference>
<dbReference type="InterPro" id="IPR044856">
    <property type="entry name" value="Malate_synth_C_sf"/>
</dbReference>
<dbReference type="PROSITE" id="PS00510">
    <property type="entry name" value="MALATE_SYNTHASE"/>
    <property type="match status" value="1"/>
</dbReference>
<evidence type="ECO:0000259" key="11">
    <source>
        <dbReference type="Pfam" id="PF01274"/>
    </source>
</evidence>
<keyword evidence="15" id="KW-1185">Reference proteome</keyword>
<dbReference type="Gene3D" id="1.20.1220.12">
    <property type="entry name" value="Malate synthase, domain III"/>
    <property type="match status" value="1"/>
</dbReference>
<evidence type="ECO:0000256" key="2">
    <source>
        <dbReference type="ARBA" id="ARBA00006394"/>
    </source>
</evidence>
<feature type="active site" description="Proton donor" evidence="9">
    <location>
        <position position="463"/>
    </location>
</feature>
<evidence type="ECO:0000256" key="6">
    <source>
        <dbReference type="ARBA" id="ARBA00022679"/>
    </source>
</evidence>
<evidence type="ECO:0000256" key="10">
    <source>
        <dbReference type="RuleBase" id="RU000555"/>
    </source>
</evidence>
<organism evidence="14 15">
    <name type="scientific">Pachysolen tannophilus NRRL Y-2460</name>
    <dbReference type="NCBI Taxonomy" id="669874"/>
    <lineage>
        <taxon>Eukaryota</taxon>
        <taxon>Fungi</taxon>
        <taxon>Dikarya</taxon>
        <taxon>Ascomycota</taxon>
        <taxon>Saccharomycotina</taxon>
        <taxon>Pichiomycetes</taxon>
        <taxon>Pachysolenaceae</taxon>
        <taxon>Pachysolen</taxon>
    </lineage>
</organism>
<dbReference type="EC" id="2.3.3.9" evidence="3 10"/>
<evidence type="ECO:0000256" key="9">
    <source>
        <dbReference type="PIRSR" id="PIRSR001363-1"/>
    </source>
</evidence>
<accession>A0A1E4TU34</accession>
<comment type="catalytic activity">
    <reaction evidence="8 10">
        <text>glyoxylate + acetyl-CoA + H2O = (S)-malate + CoA + H(+)</text>
        <dbReference type="Rhea" id="RHEA:18181"/>
        <dbReference type="ChEBI" id="CHEBI:15377"/>
        <dbReference type="ChEBI" id="CHEBI:15378"/>
        <dbReference type="ChEBI" id="CHEBI:15589"/>
        <dbReference type="ChEBI" id="CHEBI:36655"/>
        <dbReference type="ChEBI" id="CHEBI:57287"/>
        <dbReference type="ChEBI" id="CHEBI:57288"/>
        <dbReference type="EC" id="2.3.3.9"/>
    </reaction>
</comment>
<dbReference type="NCBIfam" id="TIGR01344">
    <property type="entry name" value="malate_syn_A"/>
    <property type="match status" value="1"/>
</dbReference>
<gene>
    <name evidence="14" type="ORF">PACTADRAFT_42186</name>
</gene>
<dbReference type="InterPro" id="IPR019830">
    <property type="entry name" value="Malate_synthase_CS"/>
</dbReference>
<name>A0A1E4TU34_PACTA</name>
<feature type="active site" description="Proton acceptor" evidence="9">
    <location>
        <position position="181"/>
    </location>
</feature>
<dbReference type="GO" id="GO:0004474">
    <property type="term" value="F:malate synthase activity"/>
    <property type="evidence" value="ECO:0007669"/>
    <property type="project" value="UniProtKB-EC"/>
</dbReference>
<dbReference type="CDD" id="cd00727">
    <property type="entry name" value="malate_synt_A"/>
    <property type="match status" value="1"/>
</dbReference>
<dbReference type="InterPro" id="IPR011076">
    <property type="entry name" value="Malate_synth_sf"/>
</dbReference>
<dbReference type="Gene3D" id="3.20.20.360">
    <property type="entry name" value="Malate synthase, domain 3"/>
    <property type="match status" value="1"/>
</dbReference>
<evidence type="ECO:0000259" key="12">
    <source>
        <dbReference type="Pfam" id="PF20656"/>
    </source>
</evidence>
<dbReference type="PIRSF" id="PIRSF001363">
    <property type="entry name" value="Malate_synth"/>
    <property type="match status" value="1"/>
</dbReference>
<comment type="similarity">
    <text evidence="2 10">Belongs to the malate synthase family.</text>
</comment>
<evidence type="ECO:0000256" key="1">
    <source>
        <dbReference type="ARBA" id="ARBA00004275"/>
    </source>
</evidence>
<dbReference type="FunFam" id="1.20.1220.12:FF:000001">
    <property type="entry name" value="Malate synthase"/>
    <property type="match status" value="1"/>
</dbReference>